<dbReference type="InterPro" id="IPR010172">
    <property type="entry name" value="CRISPR-assoc_prot_TM1791"/>
</dbReference>
<organism evidence="4 5">
    <name type="scientific">Caminibacter pacificus</name>
    <dbReference type="NCBI Taxonomy" id="1424653"/>
    <lineage>
        <taxon>Bacteria</taxon>
        <taxon>Pseudomonadati</taxon>
        <taxon>Campylobacterota</taxon>
        <taxon>Epsilonproteobacteria</taxon>
        <taxon>Nautiliales</taxon>
        <taxon>Nautiliaceae</taxon>
        <taxon>Caminibacter</taxon>
    </lineage>
</organism>
<dbReference type="EMBL" id="RJVK01000007">
    <property type="protein sequence ID" value="ROR37192.1"/>
    <property type="molecule type" value="Genomic_DNA"/>
</dbReference>
<accession>A0AAJ4RAK9</accession>
<dbReference type="RefSeq" id="WP_123353378.1">
    <property type="nucleotide sequence ID" value="NZ_CP027432.2"/>
</dbReference>
<dbReference type="Proteomes" id="UP000272781">
    <property type="component" value="Unassembled WGS sequence"/>
</dbReference>
<dbReference type="GO" id="GO:0051607">
    <property type="term" value="P:defense response to virus"/>
    <property type="evidence" value="ECO:0007669"/>
    <property type="project" value="UniProtKB-KW"/>
</dbReference>
<dbReference type="Proteomes" id="UP000298805">
    <property type="component" value="Chromosome"/>
</dbReference>
<name>A0AAJ4RAK9_9BACT</name>
<dbReference type="PANTHER" id="PTHR39965:SF1">
    <property type="entry name" value="CRISPR SYSTEM CMR SUBUNIT CMR6"/>
    <property type="match status" value="1"/>
</dbReference>
<dbReference type="AlphaFoldDB" id="A0AAJ4RAK9"/>
<dbReference type="EMBL" id="CP027432">
    <property type="protein sequence ID" value="QCI28743.1"/>
    <property type="molecule type" value="Genomic_DNA"/>
</dbReference>
<evidence type="ECO:0000313" key="4">
    <source>
        <dbReference type="EMBL" id="ROR37192.1"/>
    </source>
</evidence>
<evidence type="ECO:0000313" key="3">
    <source>
        <dbReference type="EMBL" id="QCI28743.1"/>
    </source>
</evidence>
<dbReference type="NCBIfam" id="TIGR01898">
    <property type="entry name" value="cas_TM1791_cmr6"/>
    <property type="match status" value="1"/>
</dbReference>
<evidence type="ECO:0000313" key="5">
    <source>
        <dbReference type="Proteomes" id="UP000272781"/>
    </source>
</evidence>
<sequence length="282" mass="32713">MNLGYFYFKGMYKSLDSEDFLDLISGDDRKINRVNEKFKNIAKNFLNELNKEIKIENKKVSLSQYELVEFILSTKEPGFLIGTGYHHEIPRLKEQFINGFEFDYTTGLPKIPGSSIKGAIRDVFPLSDEEIDEKLKKLSKDEKFVVKELNEGSKEETISLLKNLFNKQYSLDDVLALRDKIFNNSDIFLDAEIIDNKNVFKEEFFTPHKSKFENPVPLKFLTIKGGVKFRFRFLLLKNLDVFLSVNERAQLYKQIILLNGLGAKTNLNFGRFEDVKTEGNSN</sequence>
<evidence type="ECO:0000256" key="1">
    <source>
        <dbReference type="ARBA" id="ARBA00023118"/>
    </source>
</evidence>
<dbReference type="InterPro" id="IPR005537">
    <property type="entry name" value="RAMP_III_fam"/>
</dbReference>
<feature type="domain" description="CRISPR type III-associated protein" evidence="2">
    <location>
        <begin position="73"/>
        <end position="273"/>
    </location>
</feature>
<proteinExistence type="predicted"/>
<keyword evidence="1" id="KW-0051">Antiviral defense</keyword>
<evidence type="ECO:0000259" key="2">
    <source>
        <dbReference type="Pfam" id="PF03787"/>
    </source>
</evidence>
<reference evidence="3" key="3">
    <citation type="submission" date="2019-06" db="EMBL/GenBank/DDBJ databases">
        <title>A comparative analysis of the Nautiliaceae.</title>
        <authorList>
            <person name="Grosche A."/>
            <person name="Smedile F."/>
            <person name="Vetriani C."/>
        </authorList>
    </citation>
    <scope>NUCLEOTIDE SEQUENCE</scope>
    <source>
        <strain evidence="3">TB6</strain>
    </source>
</reference>
<evidence type="ECO:0000313" key="6">
    <source>
        <dbReference type="Proteomes" id="UP000298805"/>
    </source>
</evidence>
<reference evidence="4 5" key="2">
    <citation type="submission" date="2018-11" db="EMBL/GenBank/DDBJ databases">
        <title>Genomic Encyclopedia of Type Strains, Phase IV (KMG-IV): sequencing the most valuable type-strain genomes for metagenomic binning, comparative biology and taxonomic classification.</title>
        <authorList>
            <person name="Goeker M."/>
        </authorList>
    </citation>
    <scope>NUCLEOTIDE SEQUENCE [LARGE SCALE GENOMIC DNA]</scope>
    <source>
        <strain evidence="4 5">DSM 27783</strain>
    </source>
</reference>
<dbReference type="Pfam" id="PF03787">
    <property type="entry name" value="RAMPs"/>
    <property type="match status" value="1"/>
</dbReference>
<protein>
    <submittedName>
        <fullName evidence="4">CRISPR-associated Cmr6 family protein</fullName>
    </submittedName>
    <submittedName>
        <fullName evidence="3">Type III-B CRISPR module RAMP protein Cmr6</fullName>
    </submittedName>
</protein>
<reference evidence="6" key="1">
    <citation type="submission" date="2018-03" db="EMBL/GenBank/DDBJ databases">
        <title>A comparative analysis of the Nautiliaceae.</title>
        <authorList>
            <person name="Grosche A."/>
            <person name="Smedile F."/>
            <person name="Vetriani C."/>
        </authorList>
    </citation>
    <scope>NUCLEOTIDE SEQUENCE [LARGE SCALE GENOMIC DNA]</scope>
    <source>
        <strain evidence="6">TB6</strain>
    </source>
</reference>
<dbReference type="PANTHER" id="PTHR39965">
    <property type="entry name" value="CRISPR SYSTEM CMR SUBUNIT CMR6"/>
    <property type="match status" value="1"/>
</dbReference>
<gene>
    <name evidence="3" type="primary">cmr6</name>
    <name evidence="3" type="ORF">C6V80_07125</name>
    <name evidence="4" type="ORF">EDC58_2009</name>
</gene>
<keyword evidence="6" id="KW-1185">Reference proteome</keyword>